<dbReference type="AlphaFoldDB" id="A0A645EXH2"/>
<sequence>MGLRVVLSPDSSMPDEGFPEGPQYVMAAYNFYGSGSQPGPNADEPFIRSLTARMENLPEDRRIAFATGGYDWDASGNAQQLTESEAYDFSLKSGDVQRDVNSGELYFTYTAEDGSIHTVWYADGETIAGWFNLSRSLGCWQVALWRMGGEMPETLKMLGDLKGISLN</sequence>
<proteinExistence type="predicted"/>
<organism evidence="1">
    <name type="scientific">bioreactor metagenome</name>
    <dbReference type="NCBI Taxonomy" id="1076179"/>
    <lineage>
        <taxon>unclassified sequences</taxon>
        <taxon>metagenomes</taxon>
        <taxon>ecological metagenomes</taxon>
    </lineage>
</organism>
<dbReference type="Gene3D" id="3.10.50.10">
    <property type="match status" value="1"/>
</dbReference>
<name>A0A645EXH2_9ZZZZ</name>
<comment type="caution">
    <text evidence="1">The sequence shown here is derived from an EMBL/GenBank/DDBJ whole genome shotgun (WGS) entry which is preliminary data.</text>
</comment>
<protein>
    <recommendedName>
        <fullName evidence="2">GH18 domain-containing protein</fullName>
    </recommendedName>
</protein>
<dbReference type="PANTHER" id="PTHR46066:SF2">
    <property type="entry name" value="CHITINASE DOMAIN-CONTAINING PROTEIN 1"/>
    <property type="match status" value="1"/>
</dbReference>
<evidence type="ECO:0008006" key="2">
    <source>
        <dbReference type="Google" id="ProtNLM"/>
    </source>
</evidence>
<dbReference type="InterPro" id="IPR029070">
    <property type="entry name" value="Chitinase_insertion_sf"/>
</dbReference>
<dbReference type="EMBL" id="VSSQ01052693">
    <property type="protein sequence ID" value="MPN06748.1"/>
    <property type="molecule type" value="Genomic_DNA"/>
</dbReference>
<reference evidence="1" key="1">
    <citation type="submission" date="2019-08" db="EMBL/GenBank/DDBJ databases">
        <authorList>
            <person name="Kucharzyk K."/>
            <person name="Murdoch R.W."/>
            <person name="Higgins S."/>
            <person name="Loffler F."/>
        </authorList>
    </citation>
    <scope>NUCLEOTIDE SEQUENCE</scope>
</reference>
<accession>A0A645EXH2</accession>
<gene>
    <name evidence="1" type="ORF">SDC9_154004</name>
</gene>
<dbReference type="PANTHER" id="PTHR46066">
    <property type="entry name" value="CHITINASE DOMAIN-CONTAINING PROTEIN 1 FAMILY MEMBER"/>
    <property type="match status" value="1"/>
</dbReference>
<evidence type="ECO:0000313" key="1">
    <source>
        <dbReference type="EMBL" id="MPN06748.1"/>
    </source>
</evidence>
<dbReference type="Gene3D" id="3.20.20.80">
    <property type="entry name" value="Glycosidases"/>
    <property type="match status" value="1"/>
</dbReference>